<evidence type="ECO:0000313" key="3">
    <source>
        <dbReference type="Proteomes" id="UP001642409"/>
    </source>
</evidence>
<proteinExistence type="predicted"/>
<dbReference type="AlphaFoldDB" id="A0AA86U3C1"/>
<dbReference type="EMBL" id="CATOUU010000678">
    <property type="protein sequence ID" value="CAI9940600.1"/>
    <property type="molecule type" value="Genomic_DNA"/>
</dbReference>
<evidence type="ECO:0000313" key="2">
    <source>
        <dbReference type="EMBL" id="CAL6074200.1"/>
    </source>
</evidence>
<comment type="caution">
    <text evidence="1">The sequence shown here is derived from an EMBL/GenBank/DDBJ whole genome shotgun (WGS) entry which is preliminary data.</text>
</comment>
<keyword evidence="3" id="KW-1185">Reference proteome</keyword>
<evidence type="ECO:0000313" key="1">
    <source>
        <dbReference type="EMBL" id="CAI9940600.1"/>
    </source>
</evidence>
<dbReference type="EMBL" id="CAXDID020000305">
    <property type="protein sequence ID" value="CAL6074200.1"/>
    <property type="molecule type" value="Genomic_DNA"/>
</dbReference>
<protein>
    <submittedName>
        <fullName evidence="2">Hypothetical_protein</fullName>
    </submittedName>
</protein>
<accession>A0AA86U3C1</accession>
<organism evidence="1">
    <name type="scientific">Hexamita inflata</name>
    <dbReference type="NCBI Taxonomy" id="28002"/>
    <lineage>
        <taxon>Eukaryota</taxon>
        <taxon>Metamonada</taxon>
        <taxon>Diplomonadida</taxon>
        <taxon>Hexamitidae</taxon>
        <taxon>Hexamitinae</taxon>
        <taxon>Hexamita</taxon>
    </lineage>
</organism>
<reference evidence="2 3" key="2">
    <citation type="submission" date="2024-07" db="EMBL/GenBank/DDBJ databases">
        <authorList>
            <person name="Akdeniz Z."/>
        </authorList>
    </citation>
    <scope>NUCLEOTIDE SEQUENCE [LARGE SCALE GENOMIC DNA]</scope>
</reference>
<name>A0AA86U3C1_9EUKA</name>
<dbReference type="Proteomes" id="UP001642409">
    <property type="component" value="Unassembled WGS sequence"/>
</dbReference>
<gene>
    <name evidence="1" type="ORF">HINF_LOCUS28245</name>
    <name evidence="2" type="ORF">HINF_LOCUS56522</name>
</gene>
<sequence>MKYIKEAEIILNEAAKFVEIQDVVLHYILQLYLYFISQLNKITDKDKELDNKDKEELIKLAKKTRILTCAGLGNVAHDILKYIKNQYNTNEEINSIFNENQAKIPKQTE</sequence>
<reference evidence="1" key="1">
    <citation type="submission" date="2023-06" db="EMBL/GenBank/DDBJ databases">
        <authorList>
            <person name="Kurt Z."/>
        </authorList>
    </citation>
    <scope>NUCLEOTIDE SEQUENCE</scope>
</reference>